<protein>
    <submittedName>
        <fullName evidence="1">Uncharacterized protein</fullName>
    </submittedName>
</protein>
<proteinExistence type="predicted"/>
<evidence type="ECO:0000313" key="1">
    <source>
        <dbReference type="EMBL" id="MBL4938086.1"/>
    </source>
</evidence>
<gene>
    <name evidence="1" type="ORF">JK636_20445</name>
</gene>
<dbReference type="Proteomes" id="UP000632377">
    <property type="component" value="Unassembled WGS sequence"/>
</dbReference>
<sequence>MNKDRNARIDDLNNFEAVVQNGIAQAANIGTFAMGVDTVTDFTQINPNTMEADNYQKIKDEHTANFHGKIIAK</sequence>
<accession>A0ABS1TFE2</accession>
<name>A0ABS1TFE2_9CLOT</name>
<comment type="caution">
    <text evidence="1">The sequence shown here is derived from an EMBL/GenBank/DDBJ whole genome shotgun (WGS) entry which is preliminary data.</text>
</comment>
<reference evidence="1 2" key="1">
    <citation type="submission" date="2021-01" db="EMBL/GenBank/DDBJ databases">
        <title>Genome public.</title>
        <authorList>
            <person name="Liu C."/>
            <person name="Sun Q."/>
        </authorList>
    </citation>
    <scope>NUCLEOTIDE SEQUENCE [LARGE SCALE GENOMIC DNA]</scope>
    <source>
        <strain evidence="1 2">YIM B02515</strain>
    </source>
</reference>
<evidence type="ECO:0000313" key="2">
    <source>
        <dbReference type="Proteomes" id="UP000632377"/>
    </source>
</evidence>
<dbReference type="RefSeq" id="WP_202750817.1">
    <property type="nucleotide sequence ID" value="NZ_JAESWC010000018.1"/>
</dbReference>
<dbReference type="EMBL" id="JAESWC010000018">
    <property type="protein sequence ID" value="MBL4938086.1"/>
    <property type="molecule type" value="Genomic_DNA"/>
</dbReference>
<keyword evidence="2" id="KW-1185">Reference proteome</keyword>
<organism evidence="1 2">
    <name type="scientific">Clostridium rhizosphaerae</name>
    <dbReference type="NCBI Taxonomy" id="2803861"/>
    <lineage>
        <taxon>Bacteria</taxon>
        <taxon>Bacillati</taxon>
        <taxon>Bacillota</taxon>
        <taxon>Clostridia</taxon>
        <taxon>Eubacteriales</taxon>
        <taxon>Clostridiaceae</taxon>
        <taxon>Clostridium</taxon>
    </lineage>
</organism>